<reference evidence="2 3" key="1">
    <citation type="journal article" date="2020" name="Int. J. Syst. Evol. Microbiol.">
        <title>Novel acetic acid bacteria from cider fermentations: Acetobacter conturbans sp. nov. and Acetobacter fallax sp. nov.</title>
        <authorList>
            <person name="Sombolestani A.S."/>
            <person name="Cleenwerck I."/>
            <person name="Cnockaert M."/>
            <person name="Borremans W."/>
            <person name="Wieme A.D."/>
            <person name="De Vuyst L."/>
            <person name="Vandamme P."/>
        </authorList>
    </citation>
    <scope>NUCLEOTIDE SEQUENCE [LARGE SCALE GENOMIC DNA]</scope>
    <source>
        <strain evidence="2 3">LMG 1637</strain>
    </source>
</reference>
<dbReference type="RefSeq" id="WP_173577572.1">
    <property type="nucleotide sequence ID" value="NZ_WOSW01000020.1"/>
</dbReference>
<sequence length="79" mass="9098">MVTHSFPASRPEPLEHLPGWLSMSARDEKSVTAKKKSRKKGDDAFELWLRRGLHQLFDDVTKEPVPEELLRIIEADKDS</sequence>
<evidence type="ECO:0000313" key="2">
    <source>
        <dbReference type="EMBL" id="NHO33057.1"/>
    </source>
</evidence>
<dbReference type="EMBL" id="WOSW01000020">
    <property type="protein sequence ID" value="NHO33057.1"/>
    <property type="molecule type" value="Genomic_DNA"/>
</dbReference>
<organism evidence="2 3">
    <name type="scientific">Acetobacter fallax</name>
    <dbReference type="NCBI Taxonomy" id="1737473"/>
    <lineage>
        <taxon>Bacteria</taxon>
        <taxon>Pseudomonadati</taxon>
        <taxon>Pseudomonadota</taxon>
        <taxon>Alphaproteobacteria</taxon>
        <taxon>Acetobacterales</taxon>
        <taxon>Acetobacteraceae</taxon>
        <taxon>Acetobacter</taxon>
    </lineage>
</organism>
<accession>A0ABX0KBD0</accession>
<feature type="region of interest" description="Disordered" evidence="1">
    <location>
        <begin position="1"/>
        <end position="21"/>
    </location>
</feature>
<dbReference type="Proteomes" id="UP000615326">
    <property type="component" value="Unassembled WGS sequence"/>
</dbReference>
<evidence type="ECO:0000256" key="1">
    <source>
        <dbReference type="SAM" id="MobiDB-lite"/>
    </source>
</evidence>
<keyword evidence="3" id="KW-1185">Reference proteome</keyword>
<evidence type="ECO:0008006" key="4">
    <source>
        <dbReference type="Google" id="ProtNLM"/>
    </source>
</evidence>
<gene>
    <name evidence="2" type="ORF">GOB84_10905</name>
</gene>
<proteinExistence type="predicted"/>
<protein>
    <recommendedName>
        <fullName evidence="4">Anti-sigma factor NepR domain-containing protein</fullName>
    </recommendedName>
</protein>
<name>A0ABX0KBD0_9PROT</name>
<evidence type="ECO:0000313" key="3">
    <source>
        <dbReference type="Proteomes" id="UP000615326"/>
    </source>
</evidence>
<comment type="caution">
    <text evidence="2">The sequence shown here is derived from an EMBL/GenBank/DDBJ whole genome shotgun (WGS) entry which is preliminary data.</text>
</comment>